<dbReference type="Proteomes" id="UP000053766">
    <property type="component" value="Unassembled WGS sequence"/>
</dbReference>
<dbReference type="AlphaFoldDB" id="A0A0D8Y4H0"/>
<accession>A0A0D8Y4H0</accession>
<reference evidence="2 3" key="1">
    <citation type="submission" date="2013-11" db="EMBL/GenBank/DDBJ databases">
        <title>Draft genome of the bovine lungworm Dictyocaulus viviparus.</title>
        <authorList>
            <person name="Mitreva M."/>
        </authorList>
    </citation>
    <scope>NUCLEOTIDE SEQUENCE [LARGE SCALE GENOMIC DNA]</scope>
    <source>
        <strain evidence="2 3">HannoverDv2000</strain>
    </source>
</reference>
<reference evidence="3" key="2">
    <citation type="journal article" date="2016" name="Sci. Rep.">
        <title>Dictyocaulus viviparus genome, variome and transcriptome elucidate lungworm biology and support future intervention.</title>
        <authorList>
            <person name="McNulty S.N."/>
            <person name="Strube C."/>
            <person name="Rosa B.A."/>
            <person name="Martin J.C."/>
            <person name="Tyagi R."/>
            <person name="Choi Y.J."/>
            <person name="Wang Q."/>
            <person name="Hallsworth Pepin K."/>
            <person name="Zhang X."/>
            <person name="Ozersky P."/>
            <person name="Wilson R.K."/>
            <person name="Sternberg P.W."/>
            <person name="Gasser R.B."/>
            <person name="Mitreva M."/>
        </authorList>
    </citation>
    <scope>NUCLEOTIDE SEQUENCE [LARGE SCALE GENOMIC DNA]</scope>
    <source>
        <strain evidence="3">HannoverDv2000</strain>
    </source>
</reference>
<evidence type="ECO:0000313" key="2">
    <source>
        <dbReference type="EMBL" id="KJH51743.1"/>
    </source>
</evidence>
<evidence type="ECO:0000313" key="3">
    <source>
        <dbReference type="Proteomes" id="UP000053766"/>
    </source>
</evidence>
<sequence length="99" mass="10719">MSLSSSKSVISDRTGSSGDNQESDVERKSLITDKDKSKSKGKDSVDVRELVKALKVVRKAKQRNVILFLYCLLFSNHSDPLDAFNGFVGVCSPAASSPP</sequence>
<gene>
    <name evidence="2" type="ORF">DICVIV_02054</name>
</gene>
<feature type="compositionally biased region" description="Basic and acidic residues" evidence="1">
    <location>
        <begin position="24"/>
        <end position="45"/>
    </location>
</feature>
<feature type="compositionally biased region" description="Polar residues" evidence="1">
    <location>
        <begin position="1"/>
        <end position="20"/>
    </location>
</feature>
<keyword evidence="3" id="KW-1185">Reference proteome</keyword>
<name>A0A0D8Y4H0_DICVI</name>
<organism evidence="2 3">
    <name type="scientific">Dictyocaulus viviparus</name>
    <name type="common">Bovine lungworm</name>
    <dbReference type="NCBI Taxonomy" id="29172"/>
    <lineage>
        <taxon>Eukaryota</taxon>
        <taxon>Metazoa</taxon>
        <taxon>Ecdysozoa</taxon>
        <taxon>Nematoda</taxon>
        <taxon>Chromadorea</taxon>
        <taxon>Rhabditida</taxon>
        <taxon>Rhabditina</taxon>
        <taxon>Rhabditomorpha</taxon>
        <taxon>Strongyloidea</taxon>
        <taxon>Metastrongylidae</taxon>
        <taxon>Dictyocaulus</taxon>
    </lineage>
</organism>
<evidence type="ECO:0000256" key="1">
    <source>
        <dbReference type="SAM" id="MobiDB-lite"/>
    </source>
</evidence>
<protein>
    <submittedName>
        <fullName evidence="2">Uncharacterized protein</fullName>
    </submittedName>
</protein>
<proteinExistence type="predicted"/>
<feature type="region of interest" description="Disordered" evidence="1">
    <location>
        <begin position="1"/>
        <end position="45"/>
    </location>
</feature>
<dbReference type="EMBL" id="KN716177">
    <property type="protein sequence ID" value="KJH51743.1"/>
    <property type="molecule type" value="Genomic_DNA"/>
</dbReference>